<dbReference type="InterPro" id="IPR003442">
    <property type="entry name" value="T6A_TsaE"/>
</dbReference>
<name>A0A4Q7MBY0_9MICO</name>
<keyword evidence="6" id="KW-0479">Metal-binding</keyword>
<dbReference type="GO" id="GO:0046872">
    <property type="term" value="F:metal ion binding"/>
    <property type="evidence" value="ECO:0007669"/>
    <property type="project" value="UniProtKB-KW"/>
</dbReference>
<dbReference type="Gene3D" id="3.40.50.300">
    <property type="entry name" value="P-loop containing nucleotide triphosphate hydrolases"/>
    <property type="match status" value="1"/>
</dbReference>
<protein>
    <recommendedName>
        <fullName evidence="3">tRNA threonylcarbamoyladenosine biosynthesis protein TsaE</fullName>
    </recommendedName>
    <alternativeName>
        <fullName evidence="11">t(6)A37 threonylcarbamoyladenosine biosynthesis protein TsaE</fullName>
    </alternativeName>
</protein>
<dbReference type="EMBL" id="SGWY01000003">
    <property type="protein sequence ID" value="RZS64222.1"/>
    <property type="molecule type" value="Genomic_DNA"/>
</dbReference>
<dbReference type="GO" id="GO:0005524">
    <property type="term" value="F:ATP binding"/>
    <property type="evidence" value="ECO:0007669"/>
    <property type="project" value="UniProtKB-KW"/>
</dbReference>
<dbReference type="SUPFAM" id="SSF52540">
    <property type="entry name" value="P-loop containing nucleoside triphosphate hydrolases"/>
    <property type="match status" value="1"/>
</dbReference>
<proteinExistence type="inferred from homology"/>
<reference evidence="12 13" key="1">
    <citation type="submission" date="2019-02" db="EMBL/GenBank/DDBJ databases">
        <title>Genomic Encyclopedia of Type Strains, Phase IV (KMG-IV): sequencing the most valuable type-strain genomes for metagenomic binning, comparative biology and taxonomic classification.</title>
        <authorList>
            <person name="Goeker M."/>
        </authorList>
    </citation>
    <scope>NUCLEOTIDE SEQUENCE [LARGE SCALE GENOMIC DNA]</scope>
    <source>
        <strain evidence="12 13">DSM 43045</strain>
    </source>
</reference>
<evidence type="ECO:0000256" key="2">
    <source>
        <dbReference type="ARBA" id="ARBA00007599"/>
    </source>
</evidence>
<evidence type="ECO:0000313" key="13">
    <source>
        <dbReference type="Proteomes" id="UP000293289"/>
    </source>
</evidence>
<evidence type="ECO:0000256" key="5">
    <source>
        <dbReference type="ARBA" id="ARBA00022694"/>
    </source>
</evidence>
<evidence type="ECO:0000256" key="9">
    <source>
        <dbReference type="ARBA" id="ARBA00022842"/>
    </source>
</evidence>
<evidence type="ECO:0000256" key="6">
    <source>
        <dbReference type="ARBA" id="ARBA00022723"/>
    </source>
</evidence>
<dbReference type="GO" id="GO:0002949">
    <property type="term" value="P:tRNA threonylcarbamoyladenosine modification"/>
    <property type="evidence" value="ECO:0007669"/>
    <property type="project" value="InterPro"/>
</dbReference>
<evidence type="ECO:0000256" key="1">
    <source>
        <dbReference type="ARBA" id="ARBA00004496"/>
    </source>
</evidence>
<dbReference type="RefSeq" id="WP_130354069.1">
    <property type="nucleotide sequence ID" value="NZ_SGWY01000003.1"/>
</dbReference>
<comment type="subcellular location">
    <subcellularLocation>
        <location evidence="1">Cytoplasm</location>
    </subcellularLocation>
</comment>
<keyword evidence="13" id="KW-1185">Reference proteome</keyword>
<comment type="function">
    <text evidence="10">Required for the formation of a threonylcarbamoyl group on adenosine at position 37 (t(6)A37) in tRNAs that read codons beginning with adenine. Is involved in the transfer of the threonylcarbamoyl moiety of threonylcarbamoyl-AMP (TC-AMP) to the N6 group of A37, together with TsaD and TsaB. TsaE seems to play an indirect role in the t(6)A biosynthesis pathway, possibly in regulating the core enzymatic function of TsaD.</text>
</comment>
<sequence>MRVEAPDAAAMEAFGRDLARRLRAGDLVLLTGPLGAGKTTLTRGIGDGLGVRGPVQSPTFVLARTHPNLAGGPPLVHVDAYRLGSAALLDDLDLDFDRSVVVVEWGAGLLDDASDSWLEVVIERPEGTPVELADAADAEFLGADEPRVLEVRGYGPRWAGTPFHAAQ</sequence>
<keyword evidence="4" id="KW-0963">Cytoplasm</keyword>
<evidence type="ECO:0000256" key="4">
    <source>
        <dbReference type="ARBA" id="ARBA00022490"/>
    </source>
</evidence>
<dbReference type="AlphaFoldDB" id="A0A4Q7MBY0"/>
<organism evidence="12 13">
    <name type="scientific">Agromyces ramosus</name>
    <dbReference type="NCBI Taxonomy" id="33879"/>
    <lineage>
        <taxon>Bacteria</taxon>
        <taxon>Bacillati</taxon>
        <taxon>Actinomycetota</taxon>
        <taxon>Actinomycetes</taxon>
        <taxon>Micrococcales</taxon>
        <taxon>Microbacteriaceae</taxon>
        <taxon>Agromyces</taxon>
    </lineage>
</organism>
<evidence type="ECO:0000256" key="7">
    <source>
        <dbReference type="ARBA" id="ARBA00022741"/>
    </source>
</evidence>
<dbReference type="OrthoDB" id="9800307at2"/>
<dbReference type="PANTHER" id="PTHR33540">
    <property type="entry name" value="TRNA THREONYLCARBAMOYLADENOSINE BIOSYNTHESIS PROTEIN TSAE"/>
    <property type="match status" value="1"/>
</dbReference>
<gene>
    <name evidence="12" type="ORF">EV187_2602</name>
</gene>
<dbReference type="GO" id="GO:0005737">
    <property type="term" value="C:cytoplasm"/>
    <property type="evidence" value="ECO:0007669"/>
    <property type="project" value="UniProtKB-SubCell"/>
</dbReference>
<keyword evidence="9" id="KW-0460">Magnesium</keyword>
<comment type="caution">
    <text evidence="12">The sequence shown here is derived from an EMBL/GenBank/DDBJ whole genome shotgun (WGS) entry which is preliminary data.</text>
</comment>
<dbReference type="NCBIfam" id="TIGR00150">
    <property type="entry name" value="T6A_YjeE"/>
    <property type="match status" value="1"/>
</dbReference>
<evidence type="ECO:0000256" key="3">
    <source>
        <dbReference type="ARBA" id="ARBA00019010"/>
    </source>
</evidence>
<dbReference type="InterPro" id="IPR027417">
    <property type="entry name" value="P-loop_NTPase"/>
</dbReference>
<evidence type="ECO:0000256" key="8">
    <source>
        <dbReference type="ARBA" id="ARBA00022840"/>
    </source>
</evidence>
<keyword evidence="7" id="KW-0547">Nucleotide-binding</keyword>
<evidence type="ECO:0000256" key="11">
    <source>
        <dbReference type="ARBA" id="ARBA00032441"/>
    </source>
</evidence>
<accession>A0A4Q7MBY0</accession>
<dbReference type="Proteomes" id="UP000293289">
    <property type="component" value="Unassembled WGS sequence"/>
</dbReference>
<keyword evidence="5" id="KW-0819">tRNA processing</keyword>
<keyword evidence="8" id="KW-0067">ATP-binding</keyword>
<evidence type="ECO:0000256" key="10">
    <source>
        <dbReference type="ARBA" id="ARBA00024908"/>
    </source>
</evidence>
<dbReference type="PANTHER" id="PTHR33540:SF2">
    <property type="entry name" value="TRNA THREONYLCARBAMOYLADENOSINE BIOSYNTHESIS PROTEIN TSAE"/>
    <property type="match status" value="1"/>
</dbReference>
<dbReference type="Pfam" id="PF02367">
    <property type="entry name" value="TsaE"/>
    <property type="match status" value="1"/>
</dbReference>
<comment type="similarity">
    <text evidence="2">Belongs to the TsaE family.</text>
</comment>
<evidence type="ECO:0000313" key="12">
    <source>
        <dbReference type="EMBL" id="RZS64222.1"/>
    </source>
</evidence>